<gene>
    <name evidence="2" type="ORF">PGTG_03544</name>
</gene>
<reference key="1">
    <citation type="submission" date="2007-01" db="EMBL/GenBank/DDBJ databases">
        <title>The Genome Sequence of Puccinia graminis f. sp. tritici Strain CRL 75-36-700-3.</title>
        <authorList>
            <consortium name="The Broad Institute Genome Sequencing Platform"/>
            <person name="Birren B."/>
            <person name="Lander E."/>
            <person name="Galagan J."/>
            <person name="Nusbaum C."/>
            <person name="Devon K."/>
            <person name="Cuomo C."/>
            <person name="Jaffe D."/>
            <person name="Butler J."/>
            <person name="Alvarez P."/>
            <person name="Gnerre S."/>
            <person name="Grabherr M."/>
            <person name="Mauceli E."/>
            <person name="Brockman W."/>
            <person name="Young S."/>
            <person name="LaButti K."/>
            <person name="Sykes S."/>
            <person name="DeCaprio D."/>
            <person name="Crawford M."/>
            <person name="Koehrsen M."/>
            <person name="Engels R."/>
            <person name="Montgomery P."/>
            <person name="Pearson M."/>
            <person name="Howarth C."/>
            <person name="Larson L."/>
            <person name="White J."/>
            <person name="Zeng Q."/>
            <person name="Kodira C."/>
            <person name="Yandava C."/>
            <person name="Alvarado L."/>
            <person name="O'Leary S."/>
            <person name="Szabo L."/>
            <person name="Dean R."/>
            <person name="Schein J."/>
        </authorList>
    </citation>
    <scope>NUCLEOTIDE SEQUENCE</scope>
    <source>
        <strain>CRL 75-36-700-3</strain>
    </source>
</reference>
<keyword evidence="3" id="KW-1185">Reference proteome</keyword>
<feature type="chain" id="PRO_5003172897" evidence="1">
    <location>
        <begin position="28"/>
        <end position="171"/>
    </location>
</feature>
<dbReference type="AlphaFoldDB" id="E3JZW3"/>
<keyword evidence="1" id="KW-0732">Signal</keyword>
<dbReference type="OrthoDB" id="2508016at2759"/>
<reference evidence="3" key="2">
    <citation type="journal article" date="2011" name="Proc. Natl. Acad. Sci. U.S.A.">
        <title>Obligate biotrophy features unraveled by the genomic analysis of rust fungi.</title>
        <authorList>
            <person name="Duplessis S."/>
            <person name="Cuomo C.A."/>
            <person name="Lin Y.-C."/>
            <person name="Aerts A."/>
            <person name="Tisserant E."/>
            <person name="Veneault-Fourrey C."/>
            <person name="Joly D.L."/>
            <person name="Hacquard S."/>
            <person name="Amselem J."/>
            <person name="Cantarel B.L."/>
            <person name="Chiu R."/>
            <person name="Coutinho P.M."/>
            <person name="Feau N."/>
            <person name="Field M."/>
            <person name="Frey P."/>
            <person name="Gelhaye E."/>
            <person name="Goldberg J."/>
            <person name="Grabherr M.G."/>
            <person name="Kodira C.D."/>
            <person name="Kohler A."/>
            <person name="Kuees U."/>
            <person name="Lindquist E.A."/>
            <person name="Lucas S.M."/>
            <person name="Mago R."/>
            <person name="Mauceli E."/>
            <person name="Morin E."/>
            <person name="Murat C."/>
            <person name="Pangilinan J.L."/>
            <person name="Park R."/>
            <person name="Pearson M."/>
            <person name="Quesneville H."/>
            <person name="Rouhier N."/>
            <person name="Sakthikumar S."/>
            <person name="Salamov A.A."/>
            <person name="Schmutz J."/>
            <person name="Selles B."/>
            <person name="Shapiro H."/>
            <person name="Tanguay P."/>
            <person name="Tuskan G.A."/>
            <person name="Henrissat B."/>
            <person name="Van de Peer Y."/>
            <person name="Rouze P."/>
            <person name="Ellis J.G."/>
            <person name="Dodds P.N."/>
            <person name="Schein J.E."/>
            <person name="Zhong S."/>
            <person name="Hamelin R.C."/>
            <person name="Grigoriev I.V."/>
            <person name="Szabo L.J."/>
            <person name="Martin F."/>
        </authorList>
    </citation>
    <scope>NUCLEOTIDE SEQUENCE [LARGE SCALE GENOMIC DNA]</scope>
    <source>
        <strain evidence="3">CRL 75-36-700-3 / race SCCL</strain>
    </source>
</reference>
<name>E3JZW3_PUCGT</name>
<dbReference type="Proteomes" id="UP000008783">
    <property type="component" value="Unassembled WGS sequence"/>
</dbReference>
<evidence type="ECO:0000313" key="3">
    <source>
        <dbReference type="Proteomes" id="UP000008783"/>
    </source>
</evidence>
<organism evidence="2 3">
    <name type="scientific">Puccinia graminis f. sp. tritici (strain CRL 75-36-700-3 / race SCCL)</name>
    <name type="common">Black stem rust fungus</name>
    <dbReference type="NCBI Taxonomy" id="418459"/>
    <lineage>
        <taxon>Eukaryota</taxon>
        <taxon>Fungi</taxon>
        <taxon>Dikarya</taxon>
        <taxon>Basidiomycota</taxon>
        <taxon>Pucciniomycotina</taxon>
        <taxon>Pucciniomycetes</taxon>
        <taxon>Pucciniales</taxon>
        <taxon>Pucciniaceae</taxon>
        <taxon>Puccinia</taxon>
    </lineage>
</organism>
<accession>E3JZW3</accession>
<evidence type="ECO:0000313" key="2">
    <source>
        <dbReference type="EMBL" id="EFP77588.1"/>
    </source>
</evidence>
<dbReference type="InParanoid" id="E3JZW3"/>
<dbReference type="EMBL" id="DS178268">
    <property type="protein sequence ID" value="EFP77588.1"/>
    <property type="molecule type" value="Genomic_DNA"/>
</dbReference>
<dbReference type="KEGG" id="pgr:PGTG_03544"/>
<protein>
    <submittedName>
        <fullName evidence="2">Uncharacterized protein</fullName>
    </submittedName>
</protein>
<feature type="signal peptide" evidence="1">
    <location>
        <begin position="1"/>
        <end position="27"/>
    </location>
</feature>
<evidence type="ECO:0000256" key="1">
    <source>
        <dbReference type="SAM" id="SignalP"/>
    </source>
</evidence>
<dbReference type="RefSeq" id="XP_003322007.1">
    <property type="nucleotide sequence ID" value="XM_003321959.2"/>
</dbReference>
<dbReference type="VEuPathDB" id="FungiDB:PGTG_03544"/>
<dbReference type="HOGENOM" id="CLU_133406_0_0_1"/>
<sequence length="171" mass="19214">MCFIAPMIPLILVSLSMILCSIHNMHWDPNGNCDGHISVYIKSRACGCGQNSDKMIHSILTFCHKCGKGHQEVATICNKCNSQEPNRRWHKPTCNRYSEIRTSTITTAGGAMCNRCKSPRTREYLHIQCCGCSKTHPLYFTNRDLMCPCARENNGGFQLDLGPTTQPVNYI</sequence>
<proteinExistence type="predicted"/>
<dbReference type="GeneID" id="10538796"/>